<evidence type="ECO:0000256" key="2">
    <source>
        <dbReference type="ARBA" id="ARBA00023315"/>
    </source>
</evidence>
<dbReference type="InterPro" id="IPR000182">
    <property type="entry name" value="GNAT_dom"/>
</dbReference>
<feature type="region of interest" description="Disordered" evidence="3">
    <location>
        <begin position="1"/>
        <end position="24"/>
    </location>
</feature>
<evidence type="ECO:0000313" key="5">
    <source>
        <dbReference type="EMBL" id="SES49037.1"/>
    </source>
</evidence>
<proteinExistence type="predicted"/>
<dbReference type="InterPro" id="IPR016181">
    <property type="entry name" value="Acyl_CoA_acyltransferase"/>
</dbReference>
<keyword evidence="1" id="KW-0808">Transferase</keyword>
<accession>A0A1H9XTI8</accession>
<dbReference type="PROSITE" id="PS51186">
    <property type="entry name" value="GNAT"/>
    <property type="match status" value="1"/>
</dbReference>
<sequence>MTRFALARHPEPMTTAAPSPRDARPEDIEQLLPLWASLFDQEPPLLDTWVDHARAWFGRTVGARETARFPVVDIDGRIVACAIGTLETGVPNPQSPRGRAARLSNVVTLPEHRGRGFGAALVDVVIEWARSIDADRVDLSATPQGQRIYERAGFRLTSAPRMKLPLENS</sequence>
<name>A0A1H9XTI8_9MICO</name>
<evidence type="ECO:0000256" key="3">
    <source>
        <dbReference type="SAM" id="MobiDB-lite"/>
    </source>
</evidence>
<dbReference type="CDD" id="cd04301">
    <property type="entry name" value="NAT_SF"/>
    <property type="match status" value="1"/>
</dbReference>
<keyword evidence="5" id="KW-0689">Ribosomal protein</keyword>
<evidence type="ECO:0000313" key="6">
    <source>
        <dbReference type="Proteomes" id="UP000199019"/>
    </source>
</evidence>
<protein>
    <submittedName>
        <fullName evidence="5">Ribosomal protein S18 acetylase RimI</fullName>
    </submittedName>
</protein>
<keyword evidence="5" id="KW-0687">Ribonucleoprotein</keyword>
<dbReference type="EMBL" id="FOHB01000011">
    <property type="protein sequence ID" value="SES49037.1"/>
    <property type="molecule type" value="Genomic_DNA"/>
</dbReference>
<dbReference type="Proteomes" id="UP000199019">
    <property type="component" value="Unassembled WGS sequence"/>
</dbReference>
<gene>
    <name evidence="5" type="ORF">SAMN05216199_0280</name>
</gene>
<evidence type="ECO:0000256" key="1">
    <source>
        <dbReference type="ARBA" id="ARBA00022679"/>
    </source>
</evidence>
<keyword evidence="2" id="KW-0012">Acyltransferase</keyword>
<evidence type="ECO:0000259" key="4">
    <source>
        <dbReference type="PROSITE" id="PS51186"/>
    </source>
</evidence>
<organism evidence="5 6">
    <name type="scientific">Pedococcus cremeus</name>
    <dbReference type="NCBI Taxonomy" id="587636"/>
    <lineage>
        <taxon>Bacteria</taxon>
        <taxon>Bacillati</taxon>
        <taxon>Actinomycetota</taxon>
        <taxon>Actinomycetes</taxon>
        <taxon>Micrococcales</taxon>
        <taxon>Intrasporangiaceae</taxon>
        <taxon>Pedococcus</taxon>
    </lineage>
</organism>
<reference evidence="6" key="1">
    <citation type="submission" date="2016-10" db="EMBL/GenBank/DDBJ databases">
        <authorList>
            <person name="Varghese N."/>
            <person name="Submissions S."/>
        </authorList>
    </citation>
    <scope>NUCLEOTIDE SEQUENCE [LARGE SCALE GENOMIC DNA]</scope>
    <source>
        <strain evidence="6">CGMCC 1.6963</strain>
    </source>
</reference>
<dbReference type="AlphaFoldDB" id="A0A1H9XTI8"/>
<dbReference type="InterPro" id="IPR050832">
    <property type="entry name" value="Bact_Acetyltransf"/>
</dbReference>
<dbReference type="Gene3D" id="3.40.630.30">
    <property type="match status" value="1"/>
</dbReference>
<keyword evidence="6" id="KW-1185">Reference proteome</keyword>
<dbReference type="GO" id="GO:0005840">
    <property type="term" value="C:ribosome"/>
    <property type="evidence" value="ECO:0007669"/>
    <property type="project" value="UniProtKB-KW"/>
</dbReference>
<dbReference type="PANTHER" id="PTHR43877">
    <property type="entry name" value="AMINOALKYLPHOSPHONATE N-ACETYLTRANSFERASE-RELATED-RELATED"/>
    <property type="match status" value="1"/>
</dbReference>
<dbReference type="SUPFAM" id="SSF55729">
    <property type="entry name" value="Acyl-CoA N-acyltransferases (Nat)"/>
    <property type="match status" value="1"/>
</dbReference>
<dbReference type="GO" id="GO:0016747">
    <property type="term" value="F:acyltransferase activity, transferring groups other than amino-acyl groups"/>
    <property type="evidence" value="ECO:0007669"/>
    <property type="project" value="InterPro"/>
</dbReference>
<feature type="domain" description="N-acetyltransferase" evidence="4">
    <location>
        <begin position="18"/>
        <end position="169"/>
    </location>
</feature>
<dbReference type="Pfam" id="PF00583">
    <property type="entry name" value="Acetyltransf_1"/>
    <property type="match status" value="1"/>
</dbReference>